<organism evidence="1 2">
    <name type="scientific">Morella rubra</name>
    <name type="common">Chinese bayberry</name>
    <dbReference type="NCBI Taxonomy" id="262757"/>
    <lineage>
        <taxon>Eukaryota</taxon>
        <taxon>Viridiplantae</taxon>
        <taxon>Streptophyta</taxon>
        <taxon>Embryophyta</taxon>
        <taxon>Tracheophyta</taxon>
        <taxon>Spermatophyta</taxon>
        <taxon>Magnoliopsida</taxon>
        <taxon>eudicotyledons</taxon>
        <taxon>Gunneridae</taxon>
        <taxon>Pentapetalae</taxon>
        <taxon>rosids</taxon>
        <taxon>fabids</taxon>
        <taxon>Fagales</taxon>
        <taxon>Myricaceae</taxon>
        <taxon>Morella</taxon>
    </lineage>
</organism>
<evidence type="ECO:0000313" key="1">
    <source>
        <dbReference type="EMBL" id="KAB1223603.1"/>
    </source>
</evidence>
<name>A0A6A1WFG5_9ROSI</name>
<sequence length="153" mass="18026">MMHILKHVKVELKYNNVKRMCCKLGQDSFVAMIKTDADVLRVIDRISQSKVRDDLHIYLEHTWTYWIWFRFRFLYLHCHLIRTVLKDWEMVWVKDWDRDWEMGDGLGERLGDGQGEGLGEGLGKDLGRNEGFVMDSEVGSEIVVQILKLNVPD</sequence>
<evidence type="ECO:0000313" key="2">
    <source>
        <dbReference type="Proteomes" id="UP000516437"/>
    </source>
</evidence>
<comment type="caution">
    <text evidence="1">The sequence shown here is derived from an EMBL/GenBank/DDBJ whole genome shotgun (WGS) entry which is preliminary data.</text>
</comment>
<dbReference type="AlphaFoldDB" id="A0A6A1WFG5"/>
<gene>
    <name evidence="1" type="ORF">CJ030_MR2G024106</name>
</gene>
<proteinExistence type="predicted"/>
<protein>
    <submittedName>
        <fullName evidence="1">Uncharacterized protein</fullName>
    </submittedName>
</protein>
<dbReference type="Proteomes" id="UP000516437">
    <property type="component" value="Chromosome 2"/>
</dbReference>
<keyword evidence="2" id="KW-1185">Reference proteome</keyword>
<dbReference type="EMBL" id="RXIC02000020">
    <property type="protein sequence ID" value="KAB1223603.1"/>
    <property type="molecule type" value="Genomic_DNA"/>
</dbReference>
<accession>A0A6A1WFG5</accession>
<reference evidence="1 2" key="1">
    <citation type="journal article" date="2019" name="Plant Biotechnol. J.">
        <title>The red bayberry genome and genetic basis of sex determination.</title>
        <authorList>
            <person name="Jia H.M."/>
            <person name="Jia H.J."/>
            <person name="Cai Q.L."/>
            <person name="Wang Y."/>
            <person name="Zhao H.B."/>
            <person name="Yang W.F."/>
            <person name="Wang G.Y."/>
            <person name="Li Y.H."/>
            <person name="Zhan D.L."/>
            <person name="Shen Y.T."/>
            <person name="Niu Q.F."/>
            <person name="Chang L."/>
            <person name="Qiu J."/>
            <person name="Zhao L."/>
            <person name="Xie H.B."/>
            <person name="Fu W.Y."/>
            <person name="Jin J."/>
            <person name="Li X.W."/>
            <person name="Jiao Y."/>
            <person name="Zhou C.C."/>
            <person name="Tu T."/>
            <person name="Chai C.Y."/>
            <person name="Gao J.L."/>
            <person name="Fan L.J."/>
            <person name="van de Weg E."/>
            <person name="Wang J.Y."/>
            <person name="Gao Z.S."/>
        </authorList>
    </citation>
    <scope>NUCLEOTIDE SEQUENCE [LARGE SCALE GENOMIC DNA]</scope>
    <source>
        <tissue evidence="1">Leaves</tissue>
    </source>
</reference>